<reference evidence="5 6" key="1">
    <citation type="submission" date="2015-10" db="EMBL/GenBank/DDBJ databases">
        <authorList>
            <person name="Gilbert D.G."/>
        </authorList>
    </citation>
    <scope>NUCLEOTIDE SEQUENCE [LARGE SCALE GENOMIC DNA]</scope>
    <source>
        <strain evidence="6">HZ-22</strain>
    </source>
</reference>
<dbReference type="Gene3D" id="1.10.10.60">
    <property type="entry name" value="Homeodomain-like"/>
    <property type="match status" value="1"/>
</dbReference>
<evidence type="ECO:0000256" key="3">
    <source>
        <dbReference type="ARBA" id="ARBA00023163"/>
    </source>
</evidence>
<dbReference type="InterPro" id="IPR020449">
    <property type="entry name" value="Tscrpt_reg_AraC-type_HTH"/>
</dbReference>
<dbReference type="InterPro" id="IPR009057">
    <property type="entry name" value="Homeodomain-like_sf"/>
</dbReference>
<evidence type="ECO:0000313" key="6">
    <source>
        <dbReference type="Proteomes" id="UP000057981"/>
    </source>
</evidence>
<gene>
    <name evidence="5" type="ORF">APS56_14565</name>
</gene>
<dbReference type="Proteomes" id="UP000057981">
    <property type="component" value="Chromosome"/>
</dbReference>
<dbReference type="PROSITE" id="PS01124">
    <property type="entry name" value="HTH_ARAC_FAMILY_2"/>
    <property type="match status" value="1"/>
</dbReference>
<dbReference type="SUPFAM" id="SSF46689">
    <property type="entry name" value="Homeodomain-like"/>
    <property type="match status" value="1"/>
</dbReference>
<dbReference type="PRINTS" id="PR00032">
    <property type="entry name" value="HTHARAC"/>
</dbReference>
<dbReference type="EMBL" id="CP012898">
    <property type="protein sequence ID" value="ALJ06282.1"/>
    <property type="molecule type" value="Genomic_DNA"/>
</dbReference>
<dbReference type="RefSeq" id="WP_054729898.1">
    <property type="nucleotide sequence ID" value="NZ_CP012898.1"/>
</dbReference>
<keyword evidence="6" id="KW-1185">Reference proteome</keyword>
<dbReference type="InterPro" id="IPR018060">
    <property type="entry name" value="HTH_AraC"/>
</dbReference>
<dbReference type="SMART" id="SM00342">
    <property type="entry name" value="HTH_ARAC"/>
    <property type="match status" value="1"/>
</dbReference>
<dbReference type="OrthoDB" id="632644at2"/>
<dbReference type="PANTHER" id="PTHR43280">
    <property type="entry name" value="ARAC-FAMILY TRANSCRIPTIONAL REGULATOR"/>
    <property type="match status" value="1"/>
</dbReference>
<organism evidence="5 6">
    <name type="scientific">Pseudalgibacter alginicilyticus</name>
    <dbReference type="NCBI Taxonomy" id="1736674"/>
    <lineage>
        <taxon>Bacteria</taxon>
        <taxon>Pseudomonadati</taxon>
        <taxon>Bacteroidota</taxon>
        <taxon>Flavobacteriia</taxon>
        <taxon>Flavobacteriales</taxon>
        <taxon>Flavobacteriaceae</taxon>
        <taxon>Pseudalgibacter</taxon>
    </lineage>
</organism>
<name>A0A0P0D026_9FLAO</name>
<keyword evidence="2" id="KW-0238">DNA-binding</keyword>
<evidence type="ECO:0000256" key="2">
    <source>
        <dbReference type="ARBA" id="ARBA00023125"/>
    </source>
</evidence>
<evidence type="ECO:0000256" key="1">
    <source>
        <dbReference type="ARBA" id="ARBA00023015"/>
    </source>
</evidence>
<dbReference type="GO" id="GO:0003700">
    <property type="term" value="F:DNA-binding transcription factor activity"/>
    <property type="evidence" value="ECO:0007669"/>
    <property type="project" value="InterPro"/>
</dbReference>
<evidence type="ECO:0000259" key="4">
    <source>
        <dbReference type="PROSITE" id="PS01124"/>
    </source>
</evidence>
<dbReference type="AlphaFoldDB" id="A0A0P0D026"/>
<accession>A0A0P0D026</accession>
<protein>
    <recommendedName>
        <fullName evidence="4">HTH araC/xylS-type domain-containing protein</fullName>
    </recommendedName>
</protein>
<dbReference type="Pfam" id="PF12833">
    <property type="entry name" value="HTH_18"/>
    <property type="match status" value="1"/>
</dbReference>
<evidence type="ECO:0000313" key="5">
    <source>
        <dbReference type="EMBL" id="ALJ06282.1"/>
    </source>
</evidence>
<dbReference type="KEGG" id="ahz:APS56_14565"/>
<dbReference type="GO" id="GO:0043565">
    <property type="term" value="F:sequence-specific DNA binding"/>
    <property type="evidence" value="ECO:0007669"/>
    <property type="project" value="InterPro"/>
</dbReference>
<feature type="domain" description="HTH araC/xylS-type" evidence="4">
    <location>
        <begin position="200"/>
        <end position="298"/>
    </location>
</feature>
<dbReference type="STRING" id="1736674.APS56_14565"/>
<keyword evidence="3" id="KW-0804">Transcription</keyword>
<dbReference type="PATRIC" id="fig|1736674.3.peg.2975"/>
<sequence>MYKQSSIKSLTIEEVVEIIGDMPQEENGLHIHFSKSRFKEIPIGYPFRANAFTFILIIKGELRLQINLLNYTINKFEIIAINQQMVTHAQEMSKNLEIVTISFNIDFILRNSINKNDIDTLDFFTAISIPKLKLSKENFKAFISVAKILEQNNRLAKNNPYNKEKITHSFNLLMYHYASLLKRQFPNIEENLTRQEKLALRFLKLLNENFKQERTVQFYADILCLTPGYLSKVLKHISKKTASELIEEAVIMEAKLLLKNQTLSISEIANELQFSDQSFFGKYFKKHTGYSPSKFREINFKS</sequence>
<proteinExistence type="predicted"/>
<dbReference type="PANTHER" id="PTHR43280:SF32">
    <property type="entry name" value="TRANSCRIPTIONAL REGULATORY PROTEIN"/>
    <property type="match status" value="1"/>
</dbReference>
<keyword evidence="1" id="KW-0805">Transcription regulation</keyword>